<comment type="caution">
    <text evidence="2">The sequence shown here is derived from an EMBL/GenBank/DDBJ whole genome shotgun (WGS) entry which is preliminary data.</text>
</comment>
<dbReference type="KEGG" id="pglu:A3958_21785"/>
<dbReference type="EMBL" id="LWMH01000001">
    <property type="protein sequence ID" value="KZS48509.1"/>
    <property type="molecule type" value="Genomic_DNA"/>
</dbReference>
<dbReference type="GO" id="GO:0003677">
    <property type="term" value="F:DNA binding"/>
    <property type="evidence" value="ECO:0007669"/>
    <property type="project" value="InterPro"/>
</dbReference>
<accession>A0A163LVP0</accession>
<dbReference type="OrthoDB" id="2533829at2"/>
<dbReference type="AlphaFoldDB" id="A0A163LVP0"/>
<dbReference type="GeneID" id="97555947"/>
<proteinExistence type="predicted"/>
<dbReference type="InterPro" id="IPR010982">
    <property type="entry name" value="Lambda_DNA-bd_dom_sf"/>
</dbReference>
<protein>
    <submittedName>
        <fullName evidence="2">Transcriptional regulator</fullName>
    </submittedName>
</protein>
<name>A0A163LVP0_9BACL</name>
<dbReference type="Proteomes" id="UP000076796">
    <property type="component" value="Unassembled WGS sequence"/>
</dbReference>
<keyword evidence="3" id="KW-1185">Reference proteome</keyword>
<feature type="domain" description="HTH cro/C1-type" evidence="1">
    <location>
        <begin position="13"/>
        <end position="67"/>
    </location>
</feature>
<sequence>MEPTDNKTISAELLRYLKQENLTISFFADKSGINSGTLSRIINGQQTISVSSLDLITKAMNLEKGYFYSLYATESCSLSSLDWRRLGPFIQSCAELGKLQIVDQVVSLMMDSLSYASHLFDCAEHLFEEGYKDAAVIIYRKVAESERYQHAERLALCQYRIFTCSLTKNQEHNLECALQLESYILRLGEAEQLDALKDLANLFLSLRKWTKARYYAKLMGHVSKNLYEQKVNRKSQRKKTIEPAKPLFGYILYANLMLGAISAEDADYEKALYYVSSYEDLSWVVETDEESEQTKKQFKDWAIGNKYLYQLMSGNTDVLEEYVDYVSVRKNEVLMALFKIVQAANIYRFDIDKYLERFKNIIMDQLERSENVGSYTTQFFDDRFANFLTDVGLYYLRRNNIHNGVRYILDSLAVSYKINNTANIVRCCSTIEKIRSQIDYSDLQKYAAFMKEVYDQDEEKVSVTVVNC</sequence>
<organism evidence="2 3">
    <name type="scientific">Paenibacillus glucanolyticus</name>
    <dbReference type="NCBI Taxonomy" id="59843"/>
    <lineage>
        <taxon>Bacteria</taxon>
        <taxon>Bacillati</taxon>
        <taxon>Bacillota</taxon>
        <taxon>Bacilli</taxon>
        <taxon>Bacillales</taxon>
        <taxon>Paenibacillaceae</taxon>
        <taxon>Paenibacillus</taxon>
    </lineage>
</organism>
<evidence type="ECO:0000259" key="1">
    <source>
        <dbReference type="PROSITE" id="PS50943"/>
    </source>
</evidence>
<dbReference type="Gene3D" id="1.10.260.40">
    <property type="entry name" value="lambda repressor-like DNA-binding domains"/>
    <property type="match status" value="1"/>
</dbReference>
<dbReference type="SMART" id="SM00530">
    <property type="entry name" value="HTH_XRE"/>
    <property type="match status" value="1"/>
</dbReference>
<dbReference type="CDD" id="cd00093">
    <property type="entry name" value="HTH_XRE"/>
    <property type="match status" value="1"/>
</dbReference>
<reference evidence="2" key="1">
    <citation type="journal article" date="2016" name="Genome Announc.">
        <title>Draft genomes of two strains of Paenibacillus glucanolyticus with capability to degrade lignocellulose.</title>
        <authorList>
            <person name="Mathews S.L."/>
            <person name="Pawlak J."/>
            <person name="Grunden A.M."/>
        </authorList>
    </citation>
    <scope>NUCLEOTIDE SEQUENCE [LARGE SCALE GENOMIC DNA]</scope>
    <source>
        <strain evidence="2">SLM1</strain>
    </source>
</reference>
<evidence type="ECO:0000313" key="3">
    <source>
        <dbReference type="Proteomes" id="UP000076796"/>
    </source>
</evidence>
<evidence type="ECO:0000313" key="2">
    <source>
        <dbReference type="EMBL" id="KZS48509.1"/>
    </source>
</evidence>
<dbReference type="PROSITE" id="PS50943">
    <property type="entry name" value="HTH_CROC1"/>
    <property type="match status" value="1"/>
</dbReference>
<dbReference type="SUPFAM" id="SSF47413">
    <property type="entry name" value="lambda repressor-like DNA-binding domains"/>
    <property type="match status" value="1"/>
</dbReference>
<gene>
    <name evidence="2" type="ORF">AWU65_22505</name>
</gene>
<dbReference type="Pfam" id="PF01381">
    <property type="entry name" value="HTH_3"/>
    <property type="match status" value="1"/>
</dbReference>
<dbReference type="InterPro" id="IPR001387">
    <property type="entry name" value="Cro/C1-type_HTH"/>
</dbReference>
<dbReference type="RefSeq" id="WP_006209996.1">
    <property type="nucleotide sequence ID" value="NZ_CBCSBX010000012.1"/>
</dbReference>